<evidence type="ECO:0000256" key="8">
    <source>
        <dbReference type="ARBA" id="ARBA00023065"/>
    </source>
</evidence>
<evidence type="ECO:0000256" key="12">
    <source>
        <dbReference type="PROSITE-ProRule" id="PRU00023"/>
    </source>
</evidence>
<dbReference type="SMART" id="SM00248">
    <property type="entry name" value="ANK"/>
    <property type="match status" value="9"/>
</dbReference>
<evidence type="ECO:0000256" key="10">
    <source>
        <dbReference type="ARBA" id="ARBA00023180"/>
    </source>
</evidence>
<sequence length="988" mass="110125">MGKCESVNGDQTCDEEMRHNKDIIRTKSGRFKTRKYANRCAFQDRRKPRTTTNGSSSNPFLFDIRKDDRSFSISSESNTSRSELKKCTISGEEPDSWFYGCSIWTENQLKNSIDELLGNHEADLIHKKTILGTSENARSWSKLPLCHYNAAILYAAMTSNIAMLRFFLQQGASPKAIDLEQRTALHYAASSTAVTAAECILSLREYGAEINAWDKLGLATPLICAAASGNADAVKVLVYAGAEVNAGLADPKYPDSSTPLVWAVRGRSLCCIAHLIEGGAVVNSPQAYSEAPIHVAAAQGDTDILKMLLQNKADVRVLFGRERMSPLHLAAEGGYVGCIRLLLQAKADCNVVNFRDQTPLHLATLSQSIESVAVLLEAGARHDICDTDKKSPLHSAIIKTSRSTDIVRLLIASGANINGRDNFGYTPLHLAAINENSKAATVLVLAGADLSAKTKSGVSALACLVQRTPDVLPTIPRRLDSAVVVADHDPIDPDCELHLDFSVIVPSGDQQRVGESGFLITLVAAGQRHILQHPIIQAFLHLKWFKIRALFIFSLLFHAAFVLSLSANILSIYVIQRNRNCSLVRNDSSTNLNEASNNPNNCFYTQWPFWLEDFVKYLNLGFGALSLIKEFFQLLQTPSEYIRSSENYIQCFLIIGVVGINLPKNLNHNDWQQHMAAIVIVVAWMELMMHVGRFPVFGLYVQMFATVAANIAKFLTAYMSLIIGFSLGLSVLYPDTESLASLPFSLVTTVVMMSGELEYSKYFYEDNHRPEYPITTLIVFLAFLLFIVVVLMNLLVGLAVSDIQGLRKSAGLDRLVRQTRLIARMESIVFSPWLNQLPCWFDARTRKFLQRKILVVPPSQHHRIYTLRPNDPRDNRFPPDIKENILKILVSKPNKKSYHQLYRTNTTQSSSLTEELFDEVMQNVHSLCNNCVSQIVTMNSSMETRMAKLENQWISTKKQLDIVIELLSEKPLLCASSSMSQKYSNPLS</sequence>
<organism evidence="15 16">
    <name type="scientific">Daphnia galeata</name>
    <dbReference type="NCBI Taxonomy" id="27404"/>
    <lineage>
        <taxon>Eukaryota</taxon>
        <taxon>Metazoa</taxon>
        <taxon>Ecdysozoa</taxon>
        <taxon>Arthropoda</taxon>
        <taxon>Crustacea</taxon>
        <taxon>Branchiopoda</taxon>
        <taxon>Diplostraca</taxon>
        <taxon>Cladocera</taxon>
        <taxon>Anomopoda</taxon>
        <taxon>Daphniidae</taxon>
        <taxon>Daphnia</taxon>
    </lineage>
</organism>
<dbReference type="InterPro" id="IPR002110">
    <property type="entry name" value="Ankyrin_rpt"/>
</dbReference>
<keyword evidence="7 12" id="KW-0040">ANK repeat</keyword>
<dbReference type="PROSITE" id="PS50297">
    <property type="entry name" value="ANK_REP_REGION"/>
    <property type="match status" value="6"/>
</dbReference>
<proteinExistence type="predicted"/>
<protein>
    <recommendedName>
        <fullName evidence="14">Ion transport domain-containing protein</fullName>
    </recommendedName>
</protein>
<evidence type="ECO:0000256" key="6">
    <source>
        <dbReference type="ARBA" id="ARBA00022989"/>
    </source>
</evidence>
<keyword evidence="16" id="KW-1185">Reference proteome</keyword>
<dbReference type="EMBL" id="CAKKLH010000309">
    <property type="protein sequence ID" value="CAH0111040.1"/>
    <property type="molecule type" value="Genomic_DNA"/>
</dbReference>
<dbReference type="InterPro" id="IPR005821">
    <property type="entry name" value="Ion_trans_dom"/>
</dbReference>
<evidence type="ECO:0000256" key="13">
    <source>
        <dbReference type="SAM" id="Phobius"/>
    </source>
</evidence>
<keyword evidence="3" id="KW-0716">Sensory transduction</keyword>
<evidence type="ECO:0000256" key="3">
    <source>
        <dbReference type="ARBA" id="ARBA00022606"/>
    </source>
</evidence>
<dbReference type="InterPro" id="IPR052076">
    <property type="entry name" value="TRP_cation_channel"/>
</dbReference>
<keyword evidence="8" id="KW-0406">Ion transport</keyword>
<evidence type="ECO:0000256" key="4">
    <source>
        <dbReference type="ARBA" id="ARBA00022692"/>
    </source>
</evidence>
<keyword evidence="5" id="KW-0677">Repeat</keyword>
<dbReference type="Proteomes" id="UP000789390">
    <property type="component" value="Unassembled WGS sequence"/>
</dbReference>
<dbReference type="GO" id="GO:0005216">
    <property type="term" value="F:monoatomic ion channel activity"/>
    <property type="evidence" value="ECO:0007669"/>
    <property type="project" value="InterPro"/>
</dbReference>
<feature type="transmembrane region" description="Helical" evidence="13">
    <location>
        <begin position="712"/>
        <end position="733"/>
    </location>
</feature>
<dbReference type="GO" id="GO:0034703">
    <property type="term" value="C:cation channel complex"/>
    <property type="evidence" value="ECO:0007669"/>
    <property type="project" value="UniProtKB-ARBA"/>
</dbReference>
<comment type="caution">
    <text evidence="15">The sequence shown here is derived from an EMBL/GenBank/DDBJ whole genome shotgun (WGS) entry which is preliminary data.</text>
</comment>
<dbReference type="SUPFAM" id="SSF48403">
    <property type="entry name" value="Ankyrin repeat"/>
    <property type="match status" value="1"/>
</dbReference>
<evidence type="ECO:0000259" key="14">
    <source>
        <dbReference type="Pfam" id="PF00520"/>
    </source>
</evidence>
<keyword evidence="2" id="KW-0813">Transport</keyword>
<dbReference type="Pfam" id="PF13637">
    <property type="entry name" value="Ank_4"/>
    <property type="match status" value="1"/>
</dbReference>
<feature type="repeat" description="ANK" evidence="12">
    <location>
        <begin position="423"/>
        <end position="455"/>
    </location>
</feature>
<evidence type="ECO:0000256" key="7">
    <source>
        <dbReference type="ARBA" id="ARBA00023043"/>
    </source>
</evidence>
<feature type="domain" description="Ion transport" evidence="14">
    <location>
        <begin position="610"/>
        <end position="809"/>
    </location>
</feature>
<dbReference type="Pfam" id="PF12796">
    <property type="entry name" value="Ank_2"/>
    <property type="match status" value="2"/>
</dbReference>
<feature type="transmembrane region" description="Helical" evidence="13">
    <location>
        <begin position="675"/>
        <end position="700"/>
    </location>
</feature>
<dbReference type="AlphaFoldDB" id="A0A8J2RUN1"/>
<feature type="transmembrane region" description="Helical" evidence="13">
    <location>
        <begin position="777"/>
        <end position="800"/>
    </location>
</feature>
<dbReference type="Pfam" id="PF00520">
    <property type="entry name" value="Ion_trans"/>
    <property type="match status" value="1"/>
</dbReference>
<feature type="repeat" description="ANK" evidence="12">
    <location>
        <begin position="322"/>
        <end position="354"/>
    </location>
</feature>
<accession>A0A8J2RUN1</accession>
<keyword evidence="10" id="KW-0325">Glycoprotein</keyword>
<dbReference type="PROSITE" id="PS50088">
    <property type="entry name" value="ANK_REPEAT"/>
    <property type="match status" value="7"/>
</dbReference>
<feature type="repeat" description="ANK" evidence="12">
    <location>
        <begin position="217"/>
        <end position="249"/>
    </location>
</feature>
<dbReference type="InterPro" id="IPR036770">
    <property type="entry name" value="Ankyrin_rpt-contain_sf"/>
</dbReference>
<feature type="transmembrane region" description="Helical" evidence="13">
    <location>
        <begin position="739"/>
        <end position="757"/>
    </location>
</feature>
<feature type="repeat" description="ANK" evidence="12">
    <location>
        <begin position="288"/>
        <end position="315"/>
    </location>
</feature>
<keyword evidence="6 13" id="KW-1133">Transmembrane helix</keyword>
<feature type="repeat" description="ANK" evidence="12">
    <location>
        <begin position="180"/>
        <end position="215"/>
    </location>
</feature>
<comment type="subcellular location">
    <subcellularLocation>
        <location evidence="1">Membrane</location>
        <topology evidence="1">Multi-pass membrane protein</topology>
    </subcellularLocation>
</comment>
<evidence type="ECO:0000313" key="15">
    <source>
        <dbReference type="EMBL" id="CAH0111040.1"/>
    </source>
</evidence>
<name>A0A8J2RUN1_9CRUS</name>
<dbReference type="PANTHER" id="PTHR47143">
    <property type="entry name" value="TRANSIENT RECEPTOR POTENTIAL CATION CHANNEL PROTEIN PAINLESS"/>
    <property type="match status" value="1"/>
</dbReference>
<keyword evidence="9 13" id="KW-0472">Membrane</keyword>
<keyword evidence="4 13" id="KW-0812">Transmembrane</keyword>
<dbReference type="Gene3D" id="1.25.40.20">
    <property type="entry name" value="Ankyrin repeat-containing domain"/>
    <property type="match status" value="3"/>
</dbReference>
<feature type="repeat" description="ANK" evidence="12">
    <location>
        <begin position="355"/>
        <end position="387"/>
    </location>
</feature>
<reference evidence="15" key="1">
    <citation type="submission" date="2021-11" db="EMBL/GenBank/DDBJ databases">
        <authorList>
            <person name="Schell T."/>
        </authorList>
    </citation>
    <scope>NUCLEOTIDE SEQUENCE</scope>
    <source>
        <strain evidence="15">M5</strain>
    </source>
</reference>
<evidence type="ECO:0000256" key="11">
    <source>
        <dbReference type="ARBA" id="ARBA00023303"/>
    </source>
</evidence>
<dbReference type="PANTHER" id="PTHR47143:SF1">
    <property type="entry name" value="ION_TRANS DOMAIN-CONTAINING PROTEIN"/>
    <property type="match status" value="1"/>
</dbReference>
<evidence type="ECO:0000256" key="5">
    <source>
        <dbReference type="ARBA" id="ARBA00022737"/>
    </source>
</evidence>
<dbReference type="OrthoDB" id="7464126at2759"/>
<evidence type="ECO:0000256" key="9">
    <source>
        <dbReference type="ARBA" id="ARBA00023136"/>
    </source>
</evidence>
<gene>
    <name evidence="15" type="ORF">DGAL_LOCUS14649</name>
</gene>
<evidence type="ECO:0000313" key="16">
    <source>
        <dbReference type="Proteomes" id="UP000789390"/>
    </source>
</evidence>
<evidence type="ECO:0000256" key="1">
    <source>
        <dbReference type="ARBA" id="ARBA00004141"/>
    </source>
</evidence>
<evidence type="ECO:0000256" key="2">
    <source>
        <dbReference type="ARBA" id="ARBA00022448"/>
    </source>
</evidence>
<feature type="transmembrane region" description="Helical" evidence="13">
    <location>
        <begin position="549"/>
        <end position="575"/>
    </location>
</feature>
<feature type="repeat" description="ANK" evidence="12">
    <location>
        <begin position="388"/>
        <end position="422"/>
    </location>
</feature>
<keyword evidence="11" id="KW-0407">Ion channel</keyword>